<sequence>MTRRYCVCSKFPAGELVSAINIKQFAMSGAFNGALPLWLNNDKWIIKDGWLGNPGPMTLRLDKDYGGCDGQRQYFRRCGD</sequence>
<accession>A0A485D676</accession>
<reference evidence="1 2" key="1">
    <citation type="submission" date="2019-03" db="EMBL/GenBank/DDBJ databases">
        <authorList>
            <consortium name="Pathogen Informatics"/>
        </authorList>
    </citation>
    <scope>NUCLEOTIDE SEQUENCE [LARGE SCALE GENOMIC DNA]</scope>
    <source>
        <strain evidence="1 2">NCTC12998</strain>
    </source>
</reference>
<protein>
    <submittedName>
        <fullName evidence="1">Dicarboxylate transport</fullName>
    </submittedName>
</protein>
<dbReference type="Pfam" id="PF11739">
    <property type="entry name" value="YdbH-like"/>
    <property type="match status" value="1"/>
</dbReference>
<proteinExistence type="predicted"/>
<evidence type="ECO:0000313" key="1">
    <source>
        <dbReference type="EMBL" id="VFS92629.1"/>
    </source>
</evidence>
<dbReference type="AlphaFoldDB" id="A0A485D676"/>
<name>A0A485D676_RAOPL</name>
<dbReference type="Proteomes" id="UP000345637">
    <property type="component" value="Unassembled WGS sequence"/>
</dbReference>
<dbReference type="InterPro" id="IPR021730">
    <property type="entry name" value="YdbH"/>
</dbReference>
<dbReference type="EMBL" id="CAADJE010000042">
    <property type="protein sequence ID" value="VFS92629.1"/>
    <property type="molecule type" value="Genomic_DNA"/>
</dbReference>
<evidence type="ECO:0000313" key="2">
    <source>
        <dbReference type="Proteomes" id="UP000345637"/>
    </source>
</evidence>
<gene>
    <name evidence="1" type="ORF">NCTC12998_07405</name>
</gene>
<organism evidence="1 2">
    <name type="scientific">Raoultella planticola</name>
    <name type="common">Klebsiella planticola</name>
    <dbReference type="NCBI Taxonomy" id="575"/>
    <lineage>
        <taxon>Bacteria</taxon>
        <taxon>Pseudomonadati</taxon>
        <taxon>Pseudomonadota</taxon>
        <taxon>Gammaproteobacteria</taxon>
        <taxon>Enterobacterales</taxon>
        <taxon>Enterobacteriaceae</taxon>
        <taxon>Klebsiella/Raoultella group</taxon>
        <taxon>Raoultella</taxon>
    </lineage>
</organism>